<accession>A0AAU9IBX3</accession>
<comment type="caution">
    <text evidence="1">The sequence shown here is derived from an EMBL/GenBank/DDBJ whole genome shotgun (WGS) entry which is preliminary data.</text>
</comment>
<organism evidence="1 2">
    <name type="scientific">Blepharisma stoltei</name>
    <dbReference type="NCBI Taxonomy" id="1481888"/>
    <lineage>
        <taxon>Eukaryota</taxon>
        <taxon>Sar</taxon>
        <taxon>Alveolata</taxon>
        <taxon>Ciliophora</taxon>
        <taxon>Postciliodesmatophora</taxon>
        <taxon>Heterotrichea</taxon>
        <taxon>Heterotrichida</taxon>
        <taxon>Blepharismidae</taxon>
        <taxon>Blepharisma</taxon>
    </lineage>
</organism>
<dbReference type="Proteomes" id="UP001162131">
    <property type="component" value="Unassembled WGS sequence"/>
</dbReference>
<keyword evidence="2" id="KW-1185">Reference proteome</keyword>
<sequence length="192" mass="22139">MSERPETYFSKARITKTCALDKELSLKLDLQSIFTPNSSRGFNYNKRLAHASCYSNQNSDRYASSTINMYDTKCRLSSTPKPFSKSKGPIIRAQEDFDNFYNSITPSSRSKILKQEAQEAHSLNPKSSFLLNPNFSNKLIKKSEKISDLLPLDTLKKLKDFIKENKITEDEMYTQELREFALEVLSQKLKEI</sequence>
<gene>
    <name evidence="1" type="ORF">BSTOLATCC_MIC2600</name>
</gene>
<protein>
    <submittedName>
        <fullName evidence="1">Uncharacterized protein</fullName>
    </submittedName>
</protein>
<proteinExistence type="predicted"/>
<reference evidence="1" key="1">
    <citation type="submission" date="2021-09" db="EMBL/GenBank/DDBJ databases">
        <authorList>
            <consortium name="AG Swart"/>
            <person name="Singh M."/>
            <person name="Singh A."/>
            <person name="Seah K."/>
            <person name="Emmerich C."/>
        </authorList>
    </citation>
    <scope>NUCLEOTIDE SEQUENCE</scope>
    <source>
        <strain evidence="1">ATCC30299</strain>
    </source>
</reference>
<dbReference type="EMBL" id="CAJZBQ010000003">
    <property type="protein sequence ID" value="CAG9310886.1"/>
    <property type="molecule type" value="Genomic_DNA"/>
</dbReference>
<dbReference type="AlphaFoldDB" id="A0AAU9IBX3"/>
<evidence type="ECO:0000313" key="1">
    <source>
        <dbReference type="EMBL" id="CAG9310886.1"/>
    </source>
</evidence>
<evidence type="ECO:0000313" key="2">
    <source>
        <dbReference type="Proteomes" id="UP001162131"/>
    </source>
</evidence>
<name>A0AAU9IBX3_9CILI</name>